<dbReference type="AlphaFoldDB" id="A0A3B0CFL0"/>
<sequence>MRKKNKPFAFFSIVLAFSMVGCDDDSTDEIDDIINTETSDLVNTYADNYLAVQLYPSITARIEDFSDADAYEFQEDFVEELIDRGETVVGYKLGFTGDAPRPFGAPEPVYGRLLASQESQSGVTLDISETWAAGNAGVELAIYIAKDASYDVSDFPLPESELGSLIGAIAPLSEFPEIAFEEGPMGINYKDLIAANAGARAFVVGERVNLSDLTVALDSINIQVFKNEEMISTGISGDALGSQFEALEFLLRKLAEQDLGVKTGQIIATGSLGSDLPLEPGAYRINYENLGEVTYTLVE</sequence>
<evidence type="ECO:0000313" key="1">
    <source>
        <dbReference type="EMBL" id="RKN83464.1"/>
    </source>
</evidence>
<evidence type="ECO:0000313" key="2">
    <source>
        <dbReference type="Proteomes" id="UP000276603"/>
    </source>
</evidence>
<dbReference type="PROSITE" id="PS51257">
    <property type="entry name" value="PROKAR_LIPOPROTEIN"/>
    <property type="match status" value="1"/>
</dbReference>
<gene>
    <name evidence="1" type="ORF">D7Z94_06510</name>
</gene>
<dbReference type="PANTHER" id="PTHR30143">
    <property type="entry name" value="ACID HYDRATASE"/>
    <property type="match status" value="1"/>
</dbReference>
<dbReference type="EMBL" id="RBCJ01000001">
    <property type="protein sequence ID" value="RKN83464.1"/>
    <property type="molecule type" value="Genomic_DNA"/>
</dbReference>
<protein>
    <recommendedName>
        <fullName evidence="3">2-keto-4-pentenoate hydratase</fullName>
    </recommendedName>
</protein>
<dbReference type="GO" id="GO:0008684">
    <property type="term" value="F:2-oxopent-4-enoate hydratase activity"/>
    <property type="evidence" value="ECO:0007669"/>
    <property type="project" value="TreeGrafter"/>
</dbReference>
<keyword evidence="2" id="KW-1185">Reference proteome</keyword>
<organism evidence="1 2">
    <name type="scientific">Ulvibacterium marinum</name>
    <dbReference type="NCBI Taxonomy" id="2419782"/>
    <lineage>
        <taxon>Bacteria</taxon>
        <taxon>Pseudomonadati</taxon>
        <taxon>Bacteroidota</taxon>
        <taxon>Flavobacteriia</taxon>
        <taxon>Flavobacteriales</taxon>
        <taxon>Flavobacteriaceae</taxon>
        <taxon>Ulvibacterium</taxon>
    </lineage>
</organism>
<dbReference type="OrthoDB" id="9792137at2"/>
<dbReference type="InterPro" id="IPR050772">
    <property type="entry name" value="Hydratase-Decarb/MhpD_sf"/>
</dbReference>
<evidence type="ECO:0008006" key="3">
    <source>
        <dbReference type="Google" id="ProtNLM"/>
    </source>
</evidence>
<dbReference type="GO" id="GO:0005737">
    <property type="term" value="C:cytoplasm"/>
    <property type="evidence" value="ECO:0007669"/>
    <property type="project" value="TreeGrafter"/>
</dbReference>
<accession>A0A3B0CFL0</accession>
<dbReference type="Proteomes" id="UP000276603">
    <property type="component" value="Unassembled WGS sequence"/>
</dbReference>
<dbReference type="InterPro" id="IPR036663">
    <property type="entry name" value="Fumarylacetoacetase_C_sf"/>
</dbReference>
<dbReference type="Gene3D" id="3.90.850.10">
    <property type="entry name" value="Fumarylacetoacetase-like, C-terminal domain"/>
    <property type="match status" value="1"/>
</dbReference>
<dbReference type="PANTHER" id="PTHR30143:SF0">
    <property type="entry name" value="2-KETO-4-PENTENOATE HYDRATASE"/>
    <property type="match status" value="1"/>
</dbReference>
<proteinExistence type="predicted"/>
<comment type="caution">
    <text evidence="1">The sequence shown here is derived from an EMBL/GenBank/DDBJ whole genome shotgun (WGS) entry which is preliminary data.</text>
</comment>
<dbReference type="RefSeq" id="WP_120710671.1">
    <property type="nucleotide sequence ID" value="NZ_RBCJ01000001.1"/>
</dbReference>
<reference evidence="1 2" key="1">
    <citation type="submission" date="2018-10" db="EMBL/GenBank/DDBJ databases">
        <title>Ulvibacterium marinum gen. nov., sp. nov., a novel marine bacterium of the family Flavobacteriaceae, isolated from a culture of the green alga Ulva prolifera.</title>
        <authorList>
            <person name="Zhang Z."/>
        </authorList>
    </citation>
    <scope>NUCLEOTIDE SEQUENCE [LARGE SCALE GENOMIC DNA]</scope>
    <source>
        <strain evidence="1 2">CCMM003</strain>
    </source>
</reference>
<name>A0A3B0CFL0_9FLAO</name>
<dbReference type="SUPFAM" id="SSF56529">
    <property type="entry name" value="FAH"/>
    <property type="match status" value="1"/>
</dbReference>